<reference evidence="2 3" key="1">
    <citation type="journal article" date="2018" name="Front. Microbiol.">
        <title>Genome-Wide Analysis of Corynespora cassiicola Leaf Fall Disease Putative Effectors.</title>
        <authorList>
            <person name="Lopez D."/>
            <person name="Ribeiro S."/>
            <person name="Label P."/>
            <person name="Fumanal B."/>
            <person name="Venisse J.S."/>
            <person name="Kohler A."/>
            <person name="de Oliveira R.R."/>
            <person name="Labutti K."/>
            <person name="Lipzen A."/>
            <person name="Lail K."/>
            <person name="Bauer D."/>
            <person name="Ohm R.A."/>
            <person name="Barry K.W."/>
            <person name="Spatafora J."/>
            <person name="Grigoriev I.V."/>
            <person name="Martin F.M."/>
            <person name="Pujade-Renaud V."/>
        </authorList>
    </citation>
    <scope>NUCLEOTIDE SEQUENCE [LARGE SCALE GENOMIC DNA]</scope>
    <source>
        <strain evidence="2 3">Philippines</strain>
    </source>
</reference>
<gene>
    <name evidence="2" type="ORF">BS50DRAFT_391193</name>
</gene>
<keyword evidence="1" id="KW-0812">Transmembrane</keyword>
<evidence type="ECO:0000313" key="2">
    <source>
        <dbReference type="EMBL" id="PSN67404.1"/>
    </source>
</evidence>
<feature type="transmembrane region" description="Helical" evidence="1">
    <location>
        <begin position="20"/>
        <end position="42"/>
    </location>
</feature>
<evidence type="ECO:0000313" key="3">
    <source>
        <dbReference type="Proteomes" id="UP000240883"/>
    </source>
</evidence>
<dbReference type="Proteomes" id="UP000240883">
    <property type="component" value="Unassembled WGS sequence"/>
</dbReference>
<keyword evidence="3" id="KW-1185">Reference proteome</keyword>
<dbReference type="EMBL" id="KZ678135">
    <property type="protein sequence ID" value="PSN67404.1"/>
    <property type="molecule type" value="Genomic_DNA"/>
</dbReference>
<protein>
    <submittedName>
        <fullName evidence="2">Uncharacterized protein</fullName>
    </submittedName>
</protein>
<keyword evidence="1" id="KW-1133">Transmembrane helix</keyword>
<proteinExistence type="predicted"/>
<keyword evidence="1" id="KW-0472">Membrane</keyword>
<organism evidence="2 3">
    <name type="scientific">Corynespora cassiicola Philippines</name>
    <dbReference type="NCBI Taxonomy" id="1448308"/>
    <lineage>
        <taxon>Eukaryota</taxon>
        <taxon>Fungi</taxon>
        <taxon>Dikarya</taxon>
        <taxon>Ascomycota</taxon>
        <taxon>Pezizomycotina</taxon>
        <taxon>Dothideomycetes</taxon>
        <taxon>Pleosporomycetidae</taxon>
        <taxon>Pleosporales</taxon>
        <taxon>Corynesporascaceae</taxon>
        <taxon>Corynespora</taxon>
    </lineage>
</organism>
<accession>A0A2T2NPR1</accession>
<evidence type="ECO:0000256" key="1">
    <source>
        <dbReference type="SAM" id="Phobius"/>
    </source>
</evidence>
<name>A0A2T2NPR1_CORCC</name>
<dbReference type="AlphaFoldDB" id="A0A2T2NPR1"/>
<sequence>MGLGVLGASLQTALFARFLIGFRGTFVVVFLFFFLEVVLYYYSYHAWSDLVKSENITAYHSGAVDWNATSNIAILLANMMNPLCVRGGVRGFPDGEVESSSDARFFFFSILQYCLAHTNQRRSRKGSKHFSFAIPWIASPCTDLLRASYDAHPIPQPPHAGLFCDVGVRYMDRSGSADLPPLTAHKTSTRVYIRSALLWQDTDTTSRSSSPSTAAQMRRLFALQSLIHFLPFLSLQRRPFFFFPARQATHDMPGPL</sequence>